<dbReference type="Proteomes" id="UP000003460">
    <property type="component" value="Unassembled WGS sequence"/>
</dbReference>
<protein>
    <submittedName>
        <fullName evidence="1">Uncharacterized protein</fullName>
    </submittedName>
</protein>
<dbReference type="HOGENOM" id="CLU_3156418_0_0_10"/>
<evidence type="ECO:0000313" key="1">
    <source>
        <dbReference type="EMBL" id="EEX72986.1"/>
    </source>
</evidence>
<dbReference type="AlphaFoldDB" id="C9LD37"/>
<comment type="caution">
    <text evidence="1">The sequence shown here is derived from an EMBL/GenBank/DDBJ whole genome shotgun (WGS) entry which is preliminary data.</text>
</comment>
<reference evidence="1" key="1">
    <citation type="submission" date="2009-09" db="EMBL/GenBank/DDBJ databases">
        <authorList>
            <person name="Weinstock G."/>
            <person name="Sodergren E."/>
            <person name="Clifton S."/>
            <person name="Fulton L."/>
            <person name="Fulton B."/>
            <person name="Courtney L."/>
            <person name="Fronick C."/>
            <person name="Harrison M."/>
            <person name="Strong C."/>
            <person name="Farmer C."/>
            <person name="Delahaunty K."/>
            <person name="Markovic C."/>
            <person name="Hall O."/>
            <person name="Minx P."/>
            <person name="Tomlinson C."/>
            <person name="Mitreva M."/>
            <person name="Nelson J."/>
            <person name="Hou S."/>
            <person name="Wollam A."/>
            <person name="Pepin K.H."/>
            <person name="Johnson M."/>
            <person name="Bhonagiri V."/>
            <person name="Nash W.E."/>
            <person name="Warren W."/>
            <person name="Chinwalla A."/>
            <person name="Mardis E.R."/>
            <person name="Wilson R.K."/>
        </authorList>
    </citation>
    <scope>NUCLEOTIDE SEQUENCE [LARGE SCALE GENOMIC DNA]</scope>
    <source>
        <strain evidence="1">ATCC 51259</strain>
    </source>
</reference>
<keyword evidence="2" id="KW-1185">Reference proteome</keyword>
<gene>
    <name evidence="1" type="ORF">GCWU000325_00151</name>
</gene>
<sequence length="48" mass="5575">MRTSGYRCSSFWEEQTEPLGTDEMKDEGLKDAEHYSFATDISTIVKHF</sequence>
<proteinExistence type="predicted"/>
<name>C9LD37_9BACT</name>
<evidence type="ECO:0000313" key="2">
    <source>
        <dbReference type="Proteomes" id="UP000003460"/>
    </source>
</evidence>
<accession>C9LD37</accession>
<organism evidence="1 2">
    <name type="scientific">Alloprevotella tannerae ATCC 51259</name>
    <dbReference type="NCBI Taxonomy" id="626522"/>
    <lineage>
        <taxon>Bacteria</taxon>
        <taxon>Pseudomonadati</taxon>
        <taxon>Bacteroidota</taxon>
        <taxon>Bacteroidia</taxon>
        <taxon>Bacteroidales</taxon>
        <taxon>Prevotellaceae</taxon>
        <taxon>Alloprevotella</taxon>
    </lineage>
</organism>
<dbReference type="STRING" id="626522.GCWU000325_00151"/>
<dbReference type="EMBL" id="ACIJ02000002">
    <property type="protein sequence ID" value="EEX72986.1"/>
    <property type="molecule type" value="Genomic_DNA"/>
</dbReference>